<evidence type="ECO:0008006" key="4">
    <source>
        <dbReference type="Google" id="ProtNLM"/>
    </source>
</evidence>
<dbReference type="EMBL" id="JAKOGG010000010">
    <property type="protein sequence ID" value="MCS4557509.1"/>
    <property type="molecule type" value="Genomic_DNA"/>
</dbReference>
<dbReference type="RefSeq" id="WP_238896988.1">
    <property type="nucleotide sequence ID" value="NZ_JAKOGG010000010.1"/>
</dbReference>
<keyword evidence="3" id="KW-1185">Reference proteome</keyword>
<dbReference type="Proteomes" id="UP001201549">
    <property type="component" value="Unassembled WGS sequence"/>
</dbReference>
<feature type="chain" id="PRO_5045132372" description="MORN repeat variant" evidence="1">
    <location>
        <begin position="25"/>
        <end position="729"/>
    </location>
</feature>
<sequence>MSSKATHFLFKFVIFSAVTFPALAGELVHGPLELPDHENELGFYQQADKLTAYINGEQGQQLDSYPSGTEVVAVFYQDLDGDHHREVLVMLNTPEGKALRAYGDSNGFEWQSLQRAQTKLNGMVPTLKSFTVAAVRQALKQWPLQDFTTRYELPQDADDNVKAALSGQLAMQAQFSGYLDKNGHATANVDDAVAYRLQYPAQISANGQQYALVAHYEREFFGQQDPAPFQLTSIGYEQQGKLQGTQWQYMQASPSFAAVVVRATYDNGKLHGHYVNMSPRNGAIEVEGDYQNGQRVGEWLEAYSDDRYWKGQYQDGQRAGKWLLYSYHTEDLMGEASYTNGKLNGHYETWQITDVEPDASGKIPKRLEQKGQYVDDKKQGEWLSSLWDSQEVVHYQDGLKHGERLVTGNDGVVREREQYVDDALEGEASYYRDDGSLKQVKYFHHGQLDGAELSFNKYGKLYQQRDFRAFKDGTGTWVSQQHGLSVRYDGELLQEVEHYQYGEKVGQQLTFDKHSGQLKELHNTVLKDSRTGVEMQGRQIWFKPRAPYGVATVAEYQHGQKAGMEYHFADDKHIDEITQYCTAADGEQCRAGARFGWRYTYFANGMSQCIEHYTASGLVEYNCNRSDGSLDKTREVVNDGQMIDRSYFAGVVSREEVFKTQAMKTINGQQVPDFNQRRKDGVSTNYYPSGKPHWQLLYRDGKQVCGKEFDQQGQQTAATASCKFPLALR</sequence>
<evidence type="ECO:0000313" key="2">
    <source>
        <dbReference type="EMBL" id="MCS4557509.1"/>
    </source>
</evidence>
<keyword evidence="1" id="KW-0732">Signal</keyword>
<reference evidence="3" key="2">
    <citation type="submission" date="2023-07" db="EMBL/GenBank/DDBJ databases">
        <title>Shewanella mangrovi sp. nov., an acetaldehyde- degrading bacterium isolated from mangrove sediment.</title>
        <authorList>
            <person name="Liu Y."/>
        </authorList>
    </citation>
    <scope>NUCLEOTIDE SEQUENCE [LARGE SCALE GENOMIC DNA]</scope>
    <source>
        <strain evidence="3">C32</strain>
    </source>
</reference>
<dbReference type="Gene3D" id="2.20.110.10">
    <property type="entry name" value="Histone H3 K4-specific methyltransferase SET7/9 N-terminal domain"/>
    <property type="match status" value="1"/>
</dbReference>
<accession>A0ABT2FQN2</accession>
<protein>
    <recommendedName>
        <fullName evidence="4">MORN repeat variant</fullName>
    </recommendedName>
</protein>
<comment type="caution">
    <text evidence="2">The sequence shown here is derived from an EMBL/GenBank/DDBJ whole genome shotgun (WGS) entry which is preliminary data.</text>
</comment>
<reference evidence="2 3" key="1">
    <citation type="submission" date="2022-02" db="EMBL/GenBank/DDBJ databases">
        <authorList>
            <person name="Zhuang L."/>
        </authorList>
    </citation>
    <scope>NUCLEOTIDE SEQUENCE [LARGE SCALE GENOMIC DNA]</scope>
    <source>
        <strain evidence="2 3">C32</strain>
    </source>
</reference>
<evidence type="ECO:0000313" key="3">
    <source>
        <dbReference type="Proteomes" id="UP001201549"/>
    </source>
</evidence>
<dbReference type="SUPFAM" id="SSF82185">
    <property type="entry name" value="Histone H3 K4-specific methyltransferase SET7/9 N-terminal domain"/>
    <property type="match status" value="2"/>
</dbReference>
<proteinExistence type="predicted"/>
<organism evidence="2 3">
    <name type="scientific">Shewanella electrica</name>
    <dbReference type="NCBI Taxonomy" id="515560"/>
    <lineage>
        <taxon>Bacteria</taxon>
        <taxon>Pseudomonadati</taxon>
        <taxon>Pseudomonadota</taxon>
        <taxon>Gammaproteobacteria</taxon>
        <taxon>Alteromonadales</taxon>
        <taxon>Shewanellaceae</taxon>
        <taxon>Shewanella</taxon>
    </lineage>
</organism>
<evidence type="ECO:0000256" key="1">
    <source>
        <dbReference type="SAM" id="SignalP"/>
    </source>
</evidence>
<gene>
    <name evidence="2" type="ORF">L9G74_13740</name>
</gene>
<dbReference type="Gene3D" id="3.90.930.1">
    <property type="match status" value="1"/>
</dbReference>
<feature type="signal peptide" evidence="1">
    <location>
        <begin position="1"/>
        <end position="24"/>
    </location>
</feature>
<name>A0ABT2FQN2_9GAMM</name>